<protein>
    <submittedName>
        <fullName evidence="2">Uncharacterized protein</fullName>
    </submittedName>
</protein>
<accession>A0ABQ5EYM7</accession>
<name>A0ABQ5EYM7_9ASTR</name>
<reference evidence="2" key="1">
    <citation type="journal article" date="2022" name="Int. J. Mol. Sci.">
        <title>Draft Genome of Tanacetum Coccineum: Genomic Comparison of Closely Related Tanacetum-Family Plants.</title>
        <authorList>
            <person name="Yamashiro T."/>
            <person name="Shiraishi A."/>
            <person name="Nakayama K."/>
            <person name="Satake H."/>
        </authorList>
    </citation>
    <scope>NUCLEOTIDE SEQUENCE</scope>
</reference>
<evidence type="ECO:0000256" key="1">
    <source>
        <dbReference type="SAM" id="MobiDB-lite"/>
    </source>
</evidence>
<dbReference type="EMBL" id="BQNB010016820">
    <property type="protein sequence ID" value="GJT56166.1"/>
    <property type="molecule type" value="Genomic_DNA"/>
</dbReference>
<organism evidence="2 3">
    <name type="scientific">Tanacetum coccineum</name>
    <dbReference type="NCBI Taxonomy" id="301880"/>
    <lineage>
        <taxon>Eukaryota</taxon>
        <taxon>Viridiplantae</taxon>
        <taxon>Streptophyta</taxon>
        <taxon>Embryophyta</taxon>
        <taxon>Tracheophyta</taxon>
        <taxon>Spermatophyta</taxon>
        <taxon>Magnoliopsida</taxon>
        <taxon>eudicotyledons</taxon>
        <taxon>Gunneridae</taxon>
        <taxon>Pentapetalae</taxon>
        <taxon>asterids</taxon>
        <taxon>campanulids</taxon>
        <taxon>Asterales</taxon>
        <taxon>Asteraceae</taxon>
        <taxon>Asteroideae</taxon>
        <taxon>Anthemideae</taxon>
        <taxon>Anthemidinae</taxon>
        <taxon>Tanacetum</taxon>
    </lineage>
</organism>
<feature type="region of interest" description="Disordered" evidence="1">
    <location>
        <begin position="121"/>
        <end position="166"/>
    </location>
</feature>
<gene>
    <name evidence="2" type="ORF">Tco_0991220</name>
</gene>
<evidence type="ECO:0000313" key="2">
    <source>
        <dbReference type="EMBL" id="GJT56166.1"/>
    </source>
</evidence>
<proteinExistence type="predicted"/>
<comment type="caution">
    <text evidence="2">The sequence shown here is derived from an EMBL/GenBank/DDBJ whole genome shotgun (WGS) entry which is preliminary data.</text>
</comment>
<feature type="compositionally biased region" description="Basic and acidic residues" evidence="1">
    <location>
        <begin position="121"/>
        <end position="135"/>
    </location>
</feature>
<dbReference type="Proteomes" id="UP001151760">
    <property type="component" value="Unassembled WGS sequence"/>
</dbReference>
<keyword evidence="3" id="KW-1185">Reference proteome</keyword>
<sequence length="166" mass="19715">MTKGTRIKHGFKRAFMLLFGQDVDTFTSTMLLNIDQLQKKLDKDDFQEDGFHGLLLGVYNQFQKFIDLQFTLDYDSQMTDKYFVEYTRIKVKHFRDTLLQHMGNVKKSVAERTCHQRYRTELEVHDDSSRSRNDTDADDADIRPIYNEEPMAEYPEQRQVKSPMLD</sequence>
<evidence type="ECO:0000313" key="3">
    <source>
        <dbReference type="Proteomes" id="UP001151760"/>
    </source>
</evidence>
<reference evidence="2" key="2">
    <citation type="submission" date="2022-01" db="EMBL/GenBank/DDBJ databases">
        <authorList>
            <person name="Yamashiro T."/>
            <person name="Shiraishi A."/>
            <person name="Satake H."/>
            <person name="Nakayama K."/>
        </authorList>
    </citation>
    <scope>NUCLEOTIDE SEQUENCE</scope>
</reference>